<evidence type="ECO:0000256" key="1">
    <source>
        <dbReference type="SAM" id="MobiDB-lite"/>
    </source>
</evidence>
<dbReference type="OrthoDB" id="10057496at2759"/>
<organism evidence="2 3">
    <name type="scientific">Monilinia fructicola</name>
    <name type="common">Brown rot fungus</name>
    <name type="synonym">Ciboria fructicola</name>
    <dbReference type="NCBI Taxonomy" id="38448"/>
    <lineage>
        <taxon>Eukaryota</taxon>
        <taxon>Fungi</taxon>
        <taxon>Dikarya</taxon>
        <taxon>Ascomycota</taxon>
        <taxon>Pezizomycotina</taxon>
        <taxon>Leotiomycetes</taxon>
        <taxon>Helotiales</taxon>
        <taxon>Sclerotiniaceae</taxon>
        <taxon>Monilinia</taxon>
    </lineage>
</organism>
<name>A0A5M9JBV4_MONFR</name>
<reference evidence="2 3" key="1">
    <citation type="submission" date="2019-06" db="EMBL/GenBank/DDBJ databases">
        <title>Genome Sequence of the Brown Rot Fungal Pathogen Monilinia fructicola.</title>
        <authorList>
            <person name="De Miccolis Angelini R.M."/>
            <person name="Landi L."/>
            <person name="Abate D."/>
            <person name="Pollastro S."/>
            <person name="Romanazzi G."/>
            <person name="Faretra F."/>
        </authorList>
    </citation>
    <scope>NUCLEOTIDE SEQUENCE [LARGE SCALE GENOMIC DNA]</scope>
    <source>
        <strain evidence="2 3">Mfrc123</strain>
    </source>
</reference>
<keyword evidence="3" id="KW-1185">Reference proteome</keyword>
<dbReference type="EMBL" id="VICG01000012">
    <property type="protein sequence ID" value="KAA8566227.1"/>
    <property type="molecule type" value="Genomic_DNA"/>
</dbReference>
<proteinExistence type="predicted"/>
<comment type="caution">
    <text evidence="2">The sequence shown here is derived from an EMBL/GenBank/DDBJ whole genome shotgun (WGS) entry which is preliminary data.</text>
</comment>
<evidence type="ECO:0000313" key="2">
    <source>
        <dbReference type="EMBL" id="KAA8566227.1"/>
    </source>
</evidence>
<protein>
    <submittedName>
        <fullName evidence="2">Uncharacterized protein</fullName>
    </submittedName>
</protein>
<dbReference type="VEuPathDB" id="FungiDB:MFRU_019g01250"/>
<dbReference type="AlphaFoldDB" id="A0A5M9JBV4"/>
<sequence length="219" mass="23688">MSRAPFNSIHGTDSGPLPPGTGMAFPGSPFLPMGYPPPQHAYADPFGNVGYGPPGFAAPHYRFPGTHPAPAPVDNSGMPGVNVKNQFGGCGIPPGYNYLFPPAHCLIHVFKTGSTPPWQVDSPLYTHDGHNHMKFFVPANMTVKDMMVQLGCDNKDSNKNVMTEVTEAGNGKWMKGMVFKGGDNGRMKMSLKDLGWGMDRRRTGLPGQGPLIWVYVTKD</sequence>
<gene>
    <name evidence="2" type="ORF">EYC84_008827</name>
</gene>
<dbReference type="Proteomes" id="UP000322873">
    <property type="component" value="Unassembled WGS sequence"/>
</dbReference>
<accession>A0A5M9JBV4</accession>
<evidence type="ECO:0000313" key="3">
    <source>
        <dbReference type="Proteomes" id="UP000322873"/>
    </source>
</evidence>
<feature type="region of interest" description="Disordered" evidence="1">
    <location>
        <begin position="1"/>
        <end position="23"/>
    </location>
</feature>